<evidence type="ECO:0000313" key="1">
    <source>
        <dbReference type="EMBL" id="QCS41464.1"/>
    </source>
</evidence>
<name>A0A4V1FYW3_9EURY</name>
<protein>
    <submittedName>
        <fullName evidence="1">Uncharacterized protein</fullName>
    </submittedName>
</protein>
<gene>
    <name evidence="1" type="ORF">FEJ81_03510</name>
</gene>
<accession>A0A4V1FYW3</accession>
<proteinExistence type="predicted"/>
<sequence length="280" mass="30502">MTIRNIEAWMIRRKILPLVVVVAGIVGATGSTIAVQSSPEGIDSNSSVKSINTEKITNNQNISEEDITYANATLVVSKKNPTIGTASEEVIVPIVSGNKSEVIRTPELNEKNYKSNDRISIQANQEYSDSDTTMEDDNMGYHDLYSEIEGEADLKNQLKWEAEGSGQTTTAFEEVPETVTLSSEIEFHGAAVSEVSIPPGVSFEVDGSSAEVTLEVDGDEFDEDEDWHNLMHEYANAEATSYVSIYGITQSDSVTFDYGSDGGVTLSQEVGDDCLTRWSC</sequence>
<dbReference type="GeneID" id="40264308"/>
<dbReference type="AlphaFoldDB" id="A0A4V1FYW3"/>
<organism evidence="1 2">
    <name type="scientific">Natrinema versiforme</name>
    <dbReference type="NCBI Taxonomy" id="88724"/>
    <lineage>
        <taxon>Archaea</taxon>
        <taxon>Methanobacteriati</taxon>
        <taxon>Methanobacteriota</taxon>
        <taxon>Stenosarchaea group</taxon>
        <taxon>Halobacteria</taxon>
        <taxon>Halobacteriales</taxon>
        <taxon>Natrialbaceae</taxon>
        <taxon>Natrinema</taxon>
    </lineage>
</organism>
<dbReference type="Proteomes" id="UP000302218">
    <property type="component" value="Chromosome"/>
</dbReference>
<dbReference type="EMBL" id="CP040330">
    <property type="protein sequence ID" value="QCS41464.1"/>
    <property type="molecule type" value="Genomic_DNA"/>
</dbReference>
<dbReference type="KEGG" id="nvr:FEJ81_03510"/>
<reference evidence="2" key="1">
    <citation type="submission" date="2019-05" db="EMBL/GenBank/DDBJ databases">
        <title>Genome sequence and methylation pattern of the halophilic Archaeon Natrinema versiforme BOL5-4.</title>
        <authorList>
            <person name="DasSarma P."/>
            <person name="Anton B.P."/>
            <person name="DasSarma S.L."/>
            <person name="Martinez F.L."/>
            <person name="Guzman D."/>
            <person name="Roberts R.J."/>
            <person name="DasSarma S."/>
        </authorList>
    </citation>
    <scope>NUCLEOTIDE SEQUENCE [LARGE SCALE GENOMIC DNA]</scope>
    <source>
        <strain evidence="2">BOL5-4</strain>
    </source>
</reference>
<dbReference type="OrthoDB" id="383200at2157"/>
<evidence type="ECO:0000313" key="2">
    <source>
        <dbReference type="Proteomes" id="UP000302218"/>
    </source>
</evidence>
<dbReference type="RefSeq" id="WP_138243974.1">
    <property type="nucleotide sequence ID" value="NZ_CP040330.1"/>
</dbReference>